<organism evidence="2 3">
    <name type="scientific">Datura stramonium</name>
    <name type="common">Jimsonweed</name>
    <name type="synonym">Common thornapple</name>
    <dbReference type="NCBI Taxonomy" id="4076"/>
    <lineage>
        <taxon>Eukaryota</taxon>
        <taxon>Viridiplantae</taxon>
        <taxon>Streptophyta</taxon>
        <taxon>Embryophyta</taxon>
        <taxon>Tracheophyta</taxon>
        <taxon>Spermatophyta</taxon>
        <taxon>Magnoliopsida</taxon>
        <taxon>eudicotyledons</taxon>
        <taxon>Gunneridae</taxon>
        <taxon>Pentapetalae</taxon>
        <taxon>asterids</taxon>
        <taxon>lamiids</taxon>
        <taxon>Solanales</taxon>
        <taxon>Solanaceae</taxon>
        <taxon>Solanoideae</taxon>
        <taxon>Datureae</taxon>
        <taxon>Datura</taxon>
    </lineage>
</organism>
<name>A0ABS8VJT7_DATST</name>
<dbReference type="EMBL" id="JACEIK010005128">
    <property type="protein sequence ID" value="MCE0480796.1"/>
    <property type="molecule type" value="Genomic_DNA"/>
</dbReference>
<accession>A0ABS8VJT7</accession>
<reference evidence="2 3" key="1">
    <citation type="journal article" date="2021" name="BMC Genomics">
        <title>Datura genome reveals duplications of psychoactive alkaloid biosynthetic genes and high mutation rate following tissue culture.</title>
        <authorList>
            <person name="Rajewski A."/>
            <person name="Carter-House D."/>
            <person name="Stajich J."/>
            <person name="Litt A."/>
        </authorList>
    </citation>
    <scope>NUCLEOTIDE SEQUENCE [LARGE SCALE GENOMIC DNA]</scope>
    <source>
        <strain evidence="2">AR-01</strain>
    </source>
</reference>
<evidence type="ECO:0000313" key="3">
    <source>
        <dbReference type="Proteomes" id="UP000823775"/>
    </source>
</evidence>
<dbReference type="Proteomes" id="UP000823775">
    <property type="component" value="Unassembled WGS sequence"/>
</dbReference>
<evidence type="ECO:0000313" key="2">
    <source>
        <dbReference type="EMBL" id="MCE0480796.1"/>
    </source>
</evidence>
<keyword evidence="3" id="KW-1185">Reference proteome</keyword>
<comment type="caution">
    <text evidence="2">The sequence shown here is derived from an EMBL/GenBank/DDBJ whole genome shotgun (WGS) entry which is preliminary data.</text>
</comment>
<proteinExistence type="predicted"/>
<protein>
    <submittedName>
        <fullName evidence="2">Uncharacterized protein</fullName>
    </submittedName>
</protein>
<evidence type="ECO:0000256" key="1">
    <source>
        <dbReference type="SAM" id="MobiDB-lite"/>
    </source>
</evidence>
<gene>
    <name evidence="2" type="ORF">HAX54_037905</name>
</gene>
<sequence length="134" mass="14962">MSAAGQPSTVASQNFFTLSMTQYPPLNPAKYTPQNTQPQDPLMVPEGVEGNKGKRINMAQALHISMLESPETKVQLIPIKQVNLTGGKHIIKWTKAEIDRMNIIEKLKMAMVGKFSHGWPPLEELRNINLINVD</sequence>
<feature type="region of interest" description="Disordered" evidence="1">
    <location>
        <begin position="26"/>
        <end position="50"/>
    </location>
</feature>